<organism evidence="3 4">
    <name type="scientific">Parahaliea aestuarii</name>
    <dbReference type="NCBI Taxonomy" id="1852021"/>
    <lineage>
        <taxon>Bacteria</taxon>
        <taxon>Pseudomonadati</taxon>
        <taxon>Pseudomonadota</taxon>
        <taxon>Gammaproteobacteria</taxon>
        <taxon>Cellvibrionales</taxon>
        <taxon>Halieaceae</taxon>
        <taxon>Parahaliea</taxon>
    </lineage>
</organism>
<dbReference type="PROSITE" id="PS51465">
    <property type="entry name" value="KAZAL_2"/>
    <property type="match status" value="1"/>
</dbReference>
<name>A0A5C8ZKY0_9GAMM</name>
<feature type="chain" id="PRO_5022853448" description="Kazal-like domain-containing protein" evidence="1">
    <location>
        <begin position="19"/>
        <end position="94"/>
    </location>
</feature>
<dbReference type="Gene3D" id="3.30.60.30">
    <property type="match status" value="1"/>
</dbReference>
<evidence type="ECO:0000313" key="3">
    <source>
        <dbReference type="EMBL" id="TXS89098.1"/>
    </source>
</evidence>
<dbReference type="Pfam" id="PF00050">
    <property type="entry name" value="Kazal_1"/>
    <property type="match status" value="1"/>
</dbReference>
<keyword evidence="4" id="KW-1185">Reference proteome</keyword>
<dbReference type="OrthoDB" id="5298703at2"/>
<proteinExistence type="predicted"/>
<gene>
    <name evidence="3" type="ORF">FVW59_18400</name>
</gene>
<evidence type="ECO:0000313" key="4">
    <source>
        <dbReference type="Proteomes" id="UP000321933"/>
    </source>
</evidence>
<keyword evidence="1" id="KW-0732">Signal</keyword>
<dbReference type="EMBL" id="VRYZ01000010">
    <property type="protein sequence ID" value="TXS89098.1"/>
    <property type="molecule type" value="Genomic_DNA"/>
</dbReference>
<dbReference type="AlphaFoldDB" id="A0A5C8ZKY0"/>
<feature type="signal peptide" evidence="1">
    <location>
        <begin position="1"/>
        <end position="18"/>
    </location>
</feature>
<reference evidence="3 4" key="1">
    <citation type="submission" date="2019-08" db="EMBL/GenBank/DDBJ databases">
        <title>Parahaliea maris sp. nov., isolated from the surface seawater.</title>
        <authorList>
            <person name="Liu Y."/>
        </authorList>
    </citation>
    <scope>NUCLEOTIDE SEQUENCE [LARGE SCALE GENOMIC DNA]</scope>
    <source>
        <strain evidence="3 4">S2-26</strain>
    </source>
</reference>
<protein>
    <recommendedName>
        <fullName evidence="2">Kazal-like domain-containing protein</fullName>
    </recommendedName>
</protein>
<evidence type="ECO:0000256" key="1">
    <source>
        <dbReference type="SAM" id="SignalP"/>
    </source>
</evidence>
<dbReference type="PROSITE" id="PS51257">
    <property type="entry name" value="PROKAR_LIPOPROTEIN"/>
    <property type="match status" value="1"/>
</dbReference>
<dbReference type="Proteomes" id="UP000321933">
    <property type="component" value="Unassembled WGS sequence"/>
</dbReference>
<feature type="domain" description="Kazal-like" evidence="2">
    <location>
        <begin position="29"/>
        <end position="84"/>
    </location>
</feature>
<dbReference type="InterPro" id="IPR002350">
    <property type="entry name" value="Kazal_dom"/>
</dbReference>
<dbReference type="RefSeq" id="WP_148065850.1">
    <property type="nucleotide sequence ID" value="NZ_VRYZ01000010.1"/>
</dbReference>
<comment type="caution">
    <text evidence="3">The sequence shown here is derived from an EMBL/GenBank/DDBJ whole genome shotgun (WGS) entry which is preliminary data.</text>
</comment>
<accession>A0A5C8ZKY0</accession>
<sequence length="94" mass="9629">MLRAALLPLLLFFAACSAAPPPPPAAPVDDLAGRCSEPRPQVCTMEYDPVCGELQSGSRSDYSSPCNACAHDEVVSYLKGACGQVQAATSAASG</sequence>
<evidence type="ECO:0000259" key="2">
    <source>
        <dbReference type="PROSITE" id="PS51465"/>
    </source>
</evidence>